<evidence type="ECO:0000313" key="1">
    <source>
        <dbReference type="EMBL" id="QWC09071.1"/>
    </source>
</evidence>
<organism evidence="1 2">
    <name type="scientific">Arthrobacter jiangjiafuii</name>
    <dbReference type="NCBI Taxonomy" id="2817475"/>
    <lineage>
        <taxon>Bacteria</taxon>
        <taxon>Bacillati</taxon>
        <taxon>Actinomycetota</taxon>
        <taxon>Actinomycetes</taxon>
        <taxon>Micrococcales</taxon>
        <taxon>Micrococcaceae</taxon>
        <taxon>Arthrobacter</taxon>
    </lineage>
</organism>
<dbReference type="RefSeq" id="WP_210229560.1">
    <property type="nucleotide sequence ID" value="NZ_CP076022.1"/>
</dbReference>
<dbReference type="EMBL" id="CP076022">
    <property type="protein sequence ID" value="QWC09071.1"/>
    <property type="molecule type" value="Genomic_DNA"/>
</dbReference>
<proteinExistence type="predicted"/>
<reference evidence="1 2" key="1">
    <citation type="submission" date="2021-05" db="EMBL/GenBank/DDBJ databases">
        <title>Novel species in genus Arthrobacter.</title>
        <authorList>
            <person name="Zhang G."/>
        </authorList>
    </citation>
    <scope>NUCLEOTIDE SEQUENCE [LARGE SCALE GENOMIC DNA]</scope>
    <source>
        <strain evidence="2">zg-ZUI227</strain>
    </source>
</reference>
<dbReference type="AlphaFoldDB" id="A0A975M418"/>
<name>A0A975M418_9MICC</name>
<dbReference type="SUPFAM" id="SSF55144">
    <property type="entry name" value="LigT-like"/>
    <property type="match status" value="1"/>
</dbReference>
<gene>
    <name evidence="1" type="ORF">KKR91_11155</name>
</gene>
<sequence>MVSDDSSLAGYLAGNRRLYAQLRPDPPSLAHLLRLQQALGALPEINDGGSPRWVPARQMHLTLIHFGKVRDVHAVVAAATGISAVEYEELLACYVAQTEAEMPRHPVVLEPAVLSRFGRQGRTLVLEYFPSPELKESHAAAYAALETFLRRAGISDVPAFTAGDPNFMFASRLRPHITLARGFAGTLPAPAQGSGPAGGFPLERVRLEPMPVVYSGPA</sequence>
<dbReference type="Gene3D" id="3.90.1140.10">
    <property type="entry name" value="Cyclic phosphodiesterase"/>
    <property type="match status" value="1"/>
</dbReference>
<accession>A0A975M418</accession>
<evidence type="ECO:0000313" key="2">
    <source>
        <dbReference type="Proteomes" id="UP000676885"/>
    </source>
</evidence>
<evidence type="ECO:0008006" key="3">
    <source>
        <dbReference type="Google" id="ProtNLM"/>
    </source>
</evidence>
<dbReference type="InterPro" id="IPR009097">
    <property type="entry name" value="Cyclic_Pdiesterase"/>
</dbReference>
<protein>
    <recommendedName>
        <fullName evidence="3">2'-5' RNA ligase</fullName>
    </recommendedName>
</protein>
<keyword evidence="2" id="KW-1185">Reference proteome</keyword>
<dbReference type="KEGG" id="ajg:KKR91_11155"/>
<dbReference type="Proteomes" id="UP000676885">
    <property type="component" value="Chromosome"/>
</dbReference>